<name>A0A0P6CLD6_9CRUS</name>
<evidence type="ECO:0000313" key="1">
    <source>
        <dbReference type="EMBL" id="JAN05268.1"/>
    </source>
</evidence>
<dbReference type="EMBL" id="GDIQ01010243">
    <property type="protein sequence ID" value="JAN84494.1"/>
    <property type="molecule type" value="Transcribed_RNA"/>
</dbReference>
<reference evidence="1" key="1">
    <citation type="submission" date="2015-10" db="EMBL/GenBank/DDBJ databases">
        <title>EvidentialGene: Evidence-directed Construction of Complete mRNA Transcriptomes without Genomes.</title>
        <authorList>
            <person name="Gilbert D.G."/>
        </authorList>
    </citation>
    <scope>NUCLEOTIDE SEQUENCE</scope>
</reference>
<accession>A0A0P6CLD6</accession>
<dbReference type="EMBL" id="GDIQ01089469">
    <property type="protein sequence ID" value="JAN05268.1"/>
    <property type="molecule type" value="Transcribed_RNA"/>
</dbReference>
<proteinExistence type="predicted"/>
<sequence length="75" mass="8642">MLKVSNQRVKFISEGKSPCTAIHFIAHINCRLLGSTTVRVLIVLLRRVYNKFLGTSVLFQHVKFQYSFSFNTHPC</sequence>
<dbReference type="AlphaFoldDB" id="A0A0P6CLD6"/>
<protein>
    <submittedName>
        <fullName evidence="1">Uncharacterized protein</fullName>
    </submittedName>
</protein>
<organism evidence="1">
    <name type="scientific">Daphnia magna</name>
    <dbReference type="NCBI Taxonomy" id="35525"/>
    <lineage>
        <taxon>Eukaryota</taxon>
        <taxon>Metazoa</taxon>
        <taxon>Ecdysozoa</taxon>
        <taxon>Arthropoda</taxon>
        <taxon>Crustacea</taxon>
        <taxon>Branchiopoda</taxon>
        <taxon>Diplostraca</taxon>
        <taxon>Cladocera</taxon>
        <taxon>Anomopoda</taxon>
        <taxon>Daphniidae</taxon>
        <taxon>Daphnia</taxon>
    </lineage>
</organism>